<dbReference type="PANTHER" id="PTHR34387:SF1">
    <property type="entry name" value="PERIPLASMIC IMMUNOGENIC PROTEIN"/>
    <property type="match status" value="1"/>
</dbReference>
<dbReference type="InterPro" id="IPR052022">
    <property type="entry name" value="26kDa_periplasmic_antigen"/>
</dbReference>
<dbReference type="AlphaFoldDB" id="A0A239KG65"/>
<sequence>MAGPVVPVVAVRGEAVREVPPELARFVVTVVARDKDRQATLRRLAERAEQTRAVIDGYGAAVERRESGSLQVFPERKRSGEKVAAYRGSVTTTVTIADFDVLGELMLRLADQDQTEVGGPWWELRPDSQAHREVRRAAIDDAISVARDYAAALGARITALVEVADAGLRPAGMQPMFARAAADAGMAGGGGPTIDLDPQVQTVHAAIEARFTISEPTALTQVD</sequence>
<dbReference type="PANTHER" id="PTHR34387">
    <property type="entry name" value="SLR1258 PROTEIN"/>
    <property type="match status" value="1"/>
</dbReference>
<organism evidence="1 2">
    <name type="scientific">Asanoa hainanensis</name>
    <dbReference type="NCBI Taxonomy" id="560556"/>
    <lineage>
        <taxon>Bacteria</taxon>
        <taxon>Bacillati</taxon>
        <taxon>Actinomycetota</taxon>
        <taxon>Actinomycetes</taxon>
        <taxon>Micromonosporales</taxon>
        <taxon>Micromonosporaceae</taxon>
        <taxon>Asanoa</taxon>
    </lineage>
</organism>
<dbReference type="Gene3D" id="3.30.70.2970">
    <property type="entry name" value="Protein of unknown function (DUF541), domain 2"/>
    <property type="match status" value="1"/>
</dbReference>
<proteinExistence type="predicted"/>
<keyword evidence="2" id="KW-1185">Reference proteome</keyword>
<dbReference type="Proteomes" id="UP000198362">
    <property type="component" value="Unassembled WGS sequence"/>
</dbReference>
<gene>
    <name evidence="1" type="ORF">SAMN05421812_103515</name>
</gene>
<name>A0A239KG65_9ACTN</name>
<evidence type="ECO:0000313" key="2">
    <source>
        <dbReference type="Proteomes" id="UP000198362"/>
    </source>
</evidence>
<dbReference type="Pfam" id="PF04402">
    <property type="entry name" value="SIMPL"/>
    <property type="match status" value="1"/>
</dbReference>
<evidence type="ECO:0008006" key="3">
    <source>
        <dbReference type="Google" id="ProtNLM"/>
    </source>
</evidence>
<dbReference type="GO" id="GO:0006974">
    <property type="term" value="P:DNA damage response"/>
    <property type="evidence" value="ECO:0007669"/>
    <property type="project" value="TreeGrafter"/>
</dbReference>
<dbReference type="InterPro" id="IPR007497">
    <property type="entry name" value="SIMPL/DUF541"/>
</dbReference>
<dbReference type="Gene3D" id="3.30.110.170">
    <property type="entry name" value="Protein of unknown function (DUF541), domain 1"/>
    <property type="match status" value="1"/>
</dbReference>
<accession>A0A239KG65</accession>
<dbReference type="EMBL" id="FZPH01000003">
    <property type="protein sequence ID" value="SNT17065.1"/>
    <property type="molecule type" value="Genomic_DNA"/>
</dbReference>
<reference evidence="1 2" key="1">
    <citation type="submission" date="2017-06" db="EMBL/GenBank/DDBJ databases">
        <authorList>
            <person name="Kim H.J."/>
            <person name="Triplett B.A."/>
        </authorList>
    </citation>
    <scope>NUCLEOTIDE SEQUENCE [LARGE SCALE GENOMIC DNA]</scope>
    <source>
        <strain evidence="1 2">CGMCC 4.5593</strain>
    </source>
</reference>
<protein>
    <recommendedName>
        <fullName evidence="3">SIMPL domain-containing protein</fullName>
    </recommendedName>
</protein>
<evidence type="ECO:0000313" key="1">
    <source>
        <dbReference type="EMBL" id="SNT17065.1"/>
    </source>
</evidence>
<dbReference type="OrthoDB" id="3689574at2"/>